<evidence type="ECO:0000313" key="2">
    <source>
        <dbReference type="Proteomes" id="UP001293593"/>
    </source>
</evidence>
<keyword evidence="2" id="KW-1185">Reference proteome</keyword>
<sequence length="145" mass="16514">MPFQLGELGKLVKFTEFTNLPFFLKNSESPIKTKTEPYFSVSVVESLFNLHCFFSHESQQTSSINLLLRIDDSASVVLALLLLHRHRWSLLGACWLLLLNHRALLLLLSYQWRLDARVLPESDRQFVTTHSPSLKGSEASVSGEL</sequence>
<reference evidence="1" key="1">
    <citation type="submission" date="2023-10" db="EMBL/GenBank/DDBJ databases">
        <title>Chromosome-level genome of the transformable northern wattle, Acacia crassicarpa.</title>
        <authorList>
            <person name="Massaro I."/>
            <person name="Sinha N.R."/>
            <person name="Poethig S."/>
            <person name="Leichty A.R."/>
        </authorList>
    </citation>
    <scope>NUCLEOTIDE SEQUENCE</scope>
    <source>
        <strain evidence="1">Acra3RX</strain>
        <tissue evidence="1">Leaf</tissue>
    </source>
</reference>
<evidence type="ECO:0000313" key="1">
    <source>
        <dbReference type="EMBL" id="KAK4255047.1"/>
    </source>
</evidence>
<gene>
    <name evidence="1" type="ORF">QN277_008099</name>
</gene>
<proteinExistence type="predicted"/>
<dbReference type="Proteomes" id="UP001293593">
    <property type="component" value="Unassembled WGS sequence"/>
</dbReference>
<accession>A0AAE1IRI7</accession>
<name>A0AAE1IRI7_9FABA</name>
<dbReference type="EMBL" id="JAWXYG010000013">
    <property type="protein sequence ID" value="KAK4255047.1"/>
    <property type="molecule type" value="Genomic_DNA"/>
</dbReference>
<dbReference type="AlphaFoldDB" id="A0AAE1IRI7"/>
<organism evidence="1 2">
    <name type="scientific">Acacia crassicarpa</name>
    <name type="common">northern wattle</name>
    <dbReference type="NCBI Taxonomy" id="499986"/>
    <lineage>
        <taxon>Eukaryota</taxon>
        <taxon>Viridiplantae</taxon>
        <taxon>Streptophyta</taxon>
        <taxon>Embryophyta</taxon>
        <taxon>Tracheophyta</taxon>
        <taxon>Spermatophyta</taxon>
        <taxon>Magnoliopsida</taxon>
        <taxon>eudicotyledons</taxon>
        <taxon>Gunneridae</taxon>
        <taxon>Pentapetalae</taxon>
        <taxon>rosids</taxon>
        <taxon>fabids</taxon>
        <taxon>Fabales</taxon>
        <taxon>Fabaceae</taxon>
        <taxon>Caesalpinioideae</taxon>
        <taxon>mimosoid clade</taxon>
        <taxon>Acacieae</taxon>
        <taxon>Acacia</taxon>
    </lineage>
</organism>
<comment type="caution">
    <text evidence="1">The sequence shown here is derived from an EMBL/GenBank/DDBJ whole genome shotgun (WGS) entry which is preliminary data.</text>
</comment>
<protein>
    <submittedName>
        <fullName evidence="1">Uncharacterized protein</fullName>
    </submittedName>
</protein>